<sequence>MLTALGMRPLTGGRQNHVYATTGVAPIGIKIYKADHLQRAQREWAALQTYSPSQTAARRPV</sequence>
<dbReference type="RefSeq" id="WP_379522593.1">
    <property type="nucleotide sequence ID" value="NZ_JBHSPA010000089.1"/>
</dbReference>
<gene>
    <name evidence="1" type="ORF">ACFPZ3_55750</name>
</gene>
<reference evidence="2" key="1">
    <citation type="journal article" date="2019" name="Int. J. Syst. Evol. Microbiol.">
        <title>The Global Catalogue of Microorganisms (GCM) 10K type strain sequencing project: providing services to taxonomists for standard genome sequencing and annotation.</title>
        <authorList>
            <consortium name="The Broad Institute Genomics Platform"/>
            <consortium name="The Broad Institute Genome Sequencing Center for Infectious Disease"/>
            <person name="Wu L."/>
            <person name="Ma J."/>
        </authorList>
    </citation>
    <scope>NUCLEOTIDE SEQUENCE [LARGE SCALE GENOMIC DNA]</scope>
    <source>
        <strain evidence="2">CCUG 53903</strain>
    </source>
</reference>
<organism evidence="1 2">
    <name type="scientific">Nonomuraea insulae</name>
    <dbReference type="NCBI Taxonomy" id="1616787"/>
    <lineage>
        <taxon>Bacteria</taxon>
        <taxon>Bacillati</taxon>
        <taxon>Actinomycetota</taxon>
        <taxon>Actinomycetes</taxon>
        <taxon>Streptosporangiales</taxon>
        <taxon>Streptosporangiaceae</taxon>
        <taxon>Nonomuraea</taxon>
    </lineage>
</organism>
<protein>
    <submittedName>
        <fullName evidence="1">Uncharacterized protein</fullName>
    </submittedName>
</protein>
<evidence type="ECO:0000313" key="1">
    <source>
        <dbReference type="EMBL" id="MFC5833167.1"/>
    </source>
</evidence>
<comment type="caution">
    <text evidence="1">The sequence shown here is derived from an EMBL/GenBank/DDBJ whole genome shotgun (WGS) entry which is preliminary data.</text>
</comment>
<dbReference type="EMBL" id="JBHSPA010000089">
    <property type="protein sequence ID" value="MFC5833167.1"/>
    <property type="molecule type" value="Genomic_DNA"/>
</dbReference>
<accession>A0ABW1D6M9</accession>
<keyword evidence="2" id="KW-1185">Reference proteome</keyword>
<name>A0ABW1D6M9_9ACTN</name>
<proteinExistence type="predicted"/>
<dbReference type="Proteomes" id="UP001596058">
    <property type="component" value="Unassembled WGS sequence"/>
</dbReference>
<evidence type="ECO:0000313" key="2">
    <source>
        <dbReference type="Proteomes" id="UP001596058"/>
    </source>
</evidence>